<keyword evidence="5" id="KW-0210">Decarboxylase</keyword>
<reference evidence="9" key="1">
    <citation type="submission" date="2025-08" db="UniProtKB">
        <authorList>
            <consortium name="RefSeq"/>
        </authorList>
    </citation>
    <scope>IDENTIFICATION</scope>
    <source>
        <tissue evidence="9">Whole body</tissue>
    </source>
</reference>
<evidence type="ECO:0000313" key="8">
    <source>
        <dbReference type="Proteomes" id="UP000694925"/>
    </source>
</evidence>
<name>A0AAJ7W9F2_9HYME</name>
<evidence type="ECO:0000259" key="7">
    <source>
        <dbReference type="Pfam" id="PF09349"/>
    </source>
</evidence>
<dbReference type="SUPFAM" id="SSF158694">
    <property type="entry name" value="UraD-Like"/>
    <property type="match status" value="1"/>
</dbReference>
<dbReference type="EC" id="4.1.1.97" evidence="3"/>
<dbReference type="GeneID" id="108622451"/>
<accession>A0AAJ7W9F2</accession>
<dbReference type="Gene3D" id="1.10.3330.10">
    <property type="entry name" value="Oxo-4-hydroxy-4-carboxy-5-ureidoimidazoline decarboxylase"/>
    <property type="match status" value="1"/>
</dbReference>
<keyword evidence="8" id="KW-1185">Reference proteome</keyword>
<dbReference type="GO" id="GO:0051997">
    <property type="term" value="F:2-oxo-4-hydroxy-4-carboxy-5-ureidoimidazoline decarboxylase activity"/>
    <property type="evidence" value="ECO:0007669"/>
    <property type="project" value="UniProtKB-EC"/>
</dbReference>
<dbReference type="GO" id="GO:0019628">
    <property type="term" value="P:urate catabolic process"/>
    <property type="evidence" value="ECO:0007669"/>
    <property type="project" value="TreeGrafter"/>
</dbReference>
<evidence type="ECO:0000256" key="4">
    <source>
        <dbReference type="ARBA" id="ARBA00022631"/>
    </source>
</evidence>
<dbReference type="PANTHER" id="PTHR43466">
    <property type="entry name" value="2-OXO-4-HYDROXY-4-CARBOXY-5-UREIDOIMIDAZOLINE DECARBOXYLASE-RELATED"/>
    <property type="match status" value="1"/>
</dbReference>
<evidence type="ECO:0000313" key="9">
    <source>
        <dbReference type="RefSeq" id="XP_026667283.1"/>
    </source>
</evidence>
<dbReference type="KEGG" id="ccal:108622451"/>
<keyword evidence="6" id="KW-0456">Lyase</keyword>
<keyword evidence="4" id="KW-0659">Purine metabolism</keyword>
<evidence type="ECO:0000256" key="3">
    <source>
        <dbReference type="ARBA" id="ARBA00012257"/>
    </source>
</evidence>
<dbReference type="InterPro" id="IPR036778">
    <property type="entry name" value="OHCU_decarboxylase_sf"/>
</dbReference>
<organism evidence="8 9">
    <name type="scientific">Ceratina calcarata</name>
    <dbReference type="NCBI Taxonomy" id="156304"/>
    <lineage>
        <taxon>Eukaryota</taxon>
        <taxon>Metazoa</taxon>
        <taxon>Ecdysozoa</taxon>
        <taxon>Arthropoda</taxon>
        <taxon>Hexapoda</taxon>
        <taxon>Insecta</taxon>
        <taxon>Pterygota</taxon>
        <taxon>Neoptera</taxon>
        <taxon>Endopterygota</taxon>
        <taxon>Hymenoptera</taxon>
        <taxon>Apocrita</taxon>
        <taxon>Aculeata</taxon>
        <taxon>Apoidea</taxon>
        <taxon>Anthophila</taxon>
        <taxon>Apidae</taxon>
        <taxon>Ceratina</taxon>
        <taxon>Zadontomerus</taxon>
    </lineage>
</organism>
<dbReference type="GO" id="GO:0005777">
    <property type="term" value="C:peroxisome"/>
    <property type="evidence" value="ECO:0007669"/>
    <property type="project" value="TreeGrafter"/>
</dbReference>
<evidence type="ECO:0000256" key="5">
    <source>
        <dbReference type="ARBA" id="ARBA00022793"/>
    </source>
</evidence>
<dbReference type="InterPro" id="IPR018020">
    <property type="entry name" value="OHCU_decarboxylase"/>
</dbReference>
<evidence type="ECO:0000256" key="1">
    <source>
        <dbReference type="ARBA" id="ARBA00001163"/>
    </source>
</evidence>
<dbReference type="Proteomes" id="UP000694925">
    <property type="component" value="Unplaced"/>
</dbReference>
<protein>
    <recommendedName>
        <fullName evidence="3">2-oxo-4-hydroxy-4-carboxy-5-ureidoimidazoline decarboxylase</fullName>
        <ecNumber evidence="3">4.1.1.97</ecNumber>
    </recommendedName>
</protein>
<dbReference type="PANTHER" id="PTHR43466:SF1">
    <property type="entry name" value="2-OXO-4-HYDROXY-4-CARBOXY-5-UREIDOIMIDAZOLINE DECARBOXYLASE-RELATED"/>
    <property type="match status" value="1"/>
</dbReference>
<feature type="domain" description="Oxo-4-hydroxy-4-carboxy-5-ureidoimidazoline decarboxylase" evidence="7">
    <location>
        <begin position="17"/>
        <end position="172"/>
    </location>
</feature>
<gene>
    <name evidence="9" type="primary">LOC108622451</name>
</gene>
<proteinExistence type="predicted"/>
<evidence type="ECO:0000256" key="6">
    <source>
        <dbReference type="ARBA" id="ARBA00023239"/>
    </source>
</evidence>
<dbReference type="AlphaFoldDB" id="A0AAJ7W9F2"/>
<evidence type="ECO:0000256" key="2">
    <source>
        <dbReference type="ARBA" id="ARBA00004754"/>
    </source>
</evidence>
<dbReference type="RefSeq" id="XP_026667283.1">
    <property type="nucleotide sequence ID" value="XM_026811482.1"/>
</dbReference>
<comment type="pathway">
    <text evidence="2">Purine metabolism; urate degradation; (S)-allantoin from urate: step 3/3.</text>
</comment>
<dbReference type="Pfam" id="PF09349">
    <property type="entry name" value="OHCU_decarbox"/>
    <property type="match status" value="1"/>
</dbReference>
<dbReference type="GO" id="GO:0006144">
    <property type="term" value="P:purine nucleobase metabolic process"/>
    <property type="evidence" value="ECO:0007669"/>
    <property type="project" value="UniProtKB-KW"/>
</dbReference>
<sequence>MYHTRGSGGILSMPEVNALGDEEFAWLFDNVVEQNPDVAKHVAPKRPFASRRQLKRCFYEYLDNLDVDEKEEVLLNHSDILGQLLDGSLLYDTQYEQENIIFQAMSNEEKELLSTYNESYKEKFGIPFVTSTWENRNRAILTSIQARLQDTRENELQVAFTELKKLCKKRLNHLVWPDVMVSRRT</sequence>
<comment type="catalytic activity">
    <reaction evidence="1">
        <text>5-hydroxy-2-oxo-4-ureido-2,5-dihydro-1H-imidazole-5-carboxylate + H(+) = (S)-allantoin + CO2</text>
        <dbReference type="Rhea" id="RHEA:26301"/>
        <dbReference type="ChEBI" id="CHEBI:15378"/>
        <dbReference type="ChEBI" id="CHEBI:15678"/>
        <dbReference type="ChEBI" id="CHEBI:16526"/>
        <dbReference type="ChEBI" id="CHEBI:58639"/>
        <dbReference type="EC" id="4.1.1.97"/>
    </reaction>
</comment>